<evidence type="ECO:0000256" key="1">
    <source>
        <dbReference type="SAM" id="Phobius"/>
    </source>
</evidence>
<protein>
    <submittedName>
        <fullName evidence="2">Uncharacterized protein</fullName>
    </submittedName>
</protein>
<sequence>MKHWEHHLTFPIEHQGTVSLWVTVVIQTFGTVYIAILVYLIQNLAMRRNFGSGQTLTAIHDVISAWAGLGSALISLWKQASVPASVFGTLNIVGYLCCISILHISIPAMISVEVFNTTLAIPASTLGIPEYVNGSAINSTRNYMNTFGTNVLPFRGLFDGPQMQGLLNGTLYEVLLNTTSAKGTAQVSATGFNISCGYVSAQISDVDLDPGDGGLWLIVDGLPGWLNGRDSSLFSNALSIYDAYGFGMTDNNNSIYLSTTAVVVDSQGNLGSPLIFAQQPPGIFRNLTNFNLSSSQIQFLKCSKSIVPQSATIDATSNIVLDGTLRPDIYKNHSTWISAAELDFAPKSSTLVGSGLWSETLCSDGGVISVYPTSNAAVNEYLMSYLGLDPFANATSVTLKLHNIENALASVLAMVFWGVGHVQVNPWYIKYSDSPDGQPEAGTVPELVAGTTIIMQEKASSVQLNLNIVAVTLGLATGIIQMFLCLIILCTLTEHDGSTVGSGLMHNIWNRLKSVFEPPDLYLFCSPPKAWAIGIFLTNPWKIGHL</sequence>
<comment type="caution">
    <text evidence="2">The sequence shown here is derived from an EMBL/GenBank/DDBJ whole genome shotgun (WGS) entry which is preliminary data.</text>
</comment>
<dbReference type="AlphaFoldDB" id="A0A8H7DIN6"/>
<evidence type="ECO:0000313" key="3">
    <source>
        <dbReference type="Proteomes" id="UP000623467"/>
    </source>
</evidence>
<keyword evidence="3" id="KW-1185">Reference proteome</keyword>
<reference evidence="2" key="1">
    <citation type="submission" date="2020-05" db="EMBL/GenBank/DDBJ databases">
        <title>Mycena genomes resolve the evolution of fungal bioluminescence.</title>
        <authorList>
            <person name="Tsai I.J."/>
        </authorList>
    </citation>
    <scope>NUCLEOTIDE SEQUENCE</scope>
    <source>
        <strain evidence="2">160909Yilan</strain>
    </source>
</reference>
<name>A0A8H7DIN6_9AGAR</name>
<organism evidence="2 3">
    <name type="scientific">Mycena sanguinolenta</name>
    <dbReference type="NCBI Taxonomy" id="230812"/>
    <lineage>
        <taxon>Eukaryota</taxon>
        <taxon>Fungi</taxon>
        <taxon>Dikarya</taxon>
        <taxon>Basidiomycota</taxon>
        <taxon>Agaricomycotina</taxon>
        <taxon>Agaricomycetes</taxon>
        <taxon>Agaricomycetidae</taxon>
        <taxon>Agaricales</taxon>
        <taxon>Marasmiineae</taxon>
        <taxon>Mycenaceae</taxon>
        <taxon>Mycena</taxon>
    </lineage>
</organism>
<evidence type="ECO:0000313" key="2">
    <source>
        <dbReference type="EMBL" id="KAF7376809.1"/>
    </source>
</evidence>
<dbReference type="EMBL" id="JACAZH010000001">
    <property type="protein sequence ID" value="KAF7376809.1"/>
    <property type="molecule type" value="Genomic_DNA"/>
</dbReference>
<dbReference type="Proteomes" id="UP000623467">
    <property type="component" value="Unassembled WGS sequence"/>
</dbReference>
<proteinExistence type="predicted"/>
<accession>A0A8H7DIN6</accession>
<feature type="transmembrane region" description="Helical" evidence="1">
    <location>
        <begin position="62"/>
        <end position="80"/>
    </location>
</feature>
<feature type="transmembrane region" description="Helical" evidence="1">
    <location>
        <begin position="20"/>
        <end position="41"/>
    </location>
</feature>
<gene>
    <name evidence="2" type="ORF">MSAN_00098300</name>
</gene>
<feature type="transmembrane region" description="Helical" evidence="1">
    <location>
        <begin position="464"/>
        <end position="489"/>
    </location>
</feature>
<keyword evidence="1" id="KW-0812">Transmembrane</keyword>
<keyword evidence="1" id="KW-1133">Transmembrane helix</keyword>
<keyword evidence="1" id="KW-0472">Membrane</keyword>
<feature type="transmembrane region" description="Helical" evidence="1">
    <location>
        <begin position="92"/>
        <end position="112"/>
    </location>
</feature>
<dbReference type="OrthoDB" id="2644397at2759"/>